<dbReference type="SUPFAM" id="SSF103481">
    <property type="entry name" value="Multidrug resistance efflux transporter EmrE"/>
    <property type="match status" value="1"/>
</dbReference>
<dbReference type="InterPro" id="IPR000620">
    <property type="entry name" value="EamA_dom"/>
</dbReference>
<proteinExistence type="inferred from homology"/>
<evidence type="ECO:0000256" key="6">
    <source>
        <dbReference type="RuleBase" id="RU363077"/>
    </source>
</evidence>
<dbReference type="InterPro" id="IPR030184">
    <property type="entry name" value="WAT1-related"/>
</dbReference>
<dbReference type="PANTHER" id="PTHR31218">
    <property type="entry name" value="WAT1-RELATED PROTEIN"/>
    <property type="match status" value="1"/>
</dbReference>
<comment type="caution">
    <text evidence="6">Lacks conserved residue(s) required for the propagation of feature annotation.</text>
</comment>
<comment type="caution">
    <text evidence="8">The sequence shown here is derived from an EMBL/GenBank/DDBJ whole genome shotgun (WGS) entry which is preliminary data.</text>
</comment>
<evidence type="ECO:0000256" key="1">
    <source>
        <dbReference type="ARBA" id="ARBA00004141"/>
    </source>
</evidence>
<keyword evidence="3 6" id="KW-0812">Transmembrane</keyword>
<feature type="transmembrane region" description="Helical" evidence="6">
    <location>
        <begin position="24"/>
        <end position="45"/>
    </location>
</feature>
<name>A0ABR2EVU0_9ROSI</name>
<reference evidence="8 9" key="1">
    <citation type="journal article" date="2024" name="G3 (Bethesda)">
        <title>Genome assembly of Hibiscus sabdariffa L. provides insights into metabolisms of medicinal natural products.</title>
        <authorList>
            <person name="Kim T."/>
        </authorList>
    </citation>
    <scope>NUCLEOTIDE SEQUENCE [LARGE SCALE GENOMIC DNA]</scope>
    <source>
        <strain evidence="8">TK-2024</strain>
        <tissue evidence="8">Old leaves</tissue>
    </source>
</reference>
<evidence type="ECO:0000256" key="4">
    <source>
        <dbReference type="ARBA" id="ARBA00022989"/>
    </source>
</evidence>
<dbReference type="Proteomes" id="UP001472677">
    <property type="component" value="Unassembled WGS sequence"/>
</dbReference>
<evidence type="ECO:0000256" key="2">
    <source>
        <dbReference type="ARBA" id="ARBA00007635"/>
    </source>
</evidence>
<comment type="subcellular location">
    <subcellularLocation>
        <location evidence="1 6">Membrane</location>
        <topology evidence="1 6">Multi-pass membrane protein</topology>
    </subcellularLocation>
</comment>
<evidence type="ECO:0000256" key="5">
    <source>
        <dbReference type="ARBA" id="ARBA00023136"/>
    </source>
</evidence>
<feature type="transmembrane region" description="Helical" evidence="6">
    <location>
        <begin position="51"/>
        <end position="70"/>
    </location>
</feature>
<evidence type="ECO:0000256" key="3">
    <source>
        <dbReference type="ARBA" id="ARBA00022692"/>
    </source>
</evidence>
<sequence>MKGGIGTGLTVVLMSWCLRLRGPLFVSIFNPLTLVYVAIVGSLIFNEKLSIGSILGSVIMVIGVYVVLWGKTKEKKTPAQFAPPAELETLNVVIQESDRGCDPIKKY</sequence>
<evidence type="ECO:0000313" key="9">
    <source>
        <dbReference type="Proteomes" id="UP001472677"/>
    </source>
</evidence>
<keyword evidence="4 6" id="KW-1133">Transmembrane helix</keyword>
<protein>
    <recommendedName>
        <fullName evidence="6">WAT1-related protein</fullName>
    </recommendedName>
</protein>
<organism evidence="8 9">
    <name type="scientific">Hibiscus sabdariffa</name>
    <name type="common">roselle</name>
    <dbReference type="NCBI Taxonomy" id="183260"/>
    <lineage>
        <taxon>Eukaryota</taxon>
        <taxon>Viridiplantae</taxon>
        <taxon>Streptophyta</taxon>
        <taxon>Embryophyta</taxon>
        <taxon>Tracheophyta</taxon>
        <taxon>Spermatophyta</taxon>
        <taxon>Magnoliopsida</taxon>
        <taxon>eudicotyledons</taxon>
        <taxon>Gunneridae</taxon>
        <taxon>Pentapetalae</taxon>
        <taxon>rosids</taxon>
        <taxon>malvids</taxon>
        <taxon>Malvales</taxon>
        <taxon>Malvaceae</taxon>
        <taxon>Malvoideae</taxon>
        <taxon>Hibiscus</taxon>
    </lineage>
</organism>
<keyword evidence="5 6" id="KW-0472">Membrane</keyword>
<evidence type="ECO:0000313" key="8">
    <source>
        <dbReference type="EMBL" id="KAK8566156.1"/>
    </source>
</evidence>
<evidence type="ECO:0000259" key="7">
    <source>
        <dbReference type="Pfam" id="PF00892"/>
    </source>
</evidence>
<dbReference type="InterPro" id="IPR037185">
    <property type="entry name" value="EmrE-like"/>
</dbReference>
<comment type="similarity">
    <text evidence="2 6">Belongs to the drug/metabolite transporter (DMT) superfamily. Plant drug/metabolite exporter (P-DME) (TC 2.A.7.4) family.</text>
</comment>
<feature type="domain" description="EamA" evidence="7">
    <location>
        <begin position="5"/>
        <end position="68"/>
    </location>
</feature>
<dbReference type="EMBL" id="JBBPBM010000010">
    <property type="protein sequence ID" value="KAK8566156.1"/>
    <property type="molecule type" value="Genomic_DNA"/>
</dbReference>
<dbReference type="Pfam" id="PF00892">
    <property type="entry name" value="EamA"/>
    <property type="match status" value="1"/>
</dbReference>
<dbReference type="Gene3D" id="1.10.3730.20">
    <property type="match status" value="1"/>
</dbReference>
<gene>
    <name evidence="8" type="ORF">V6N12_059691</name>
</gene>
<accession>A0ABR2EVU0</accession>
<keyword evidence="9" id="KW-1185">Reference proteome</keyword>